<dbReference type="HOGENOM" id="CLU_2468510_0_0_1"/>
<evidence type="ECO:0000313" key="1">
    <source>
        <dbReference type="EMBL" id="ABS32293.1"/>
    </source>
</evidence>
<protein>
    <submittedName>
        <fullName evidence="1">TCP binding protein 2</fullName>
    </submittedName>
</protein>
<sequence length="88" mass="9527">MNFYSEHFYRISSQMLIGCSLSFENMAANLLVSAISTVSFVRGYSIQHRRLVETMSGLLLLARLLGAGVLGDRLGALGNGVLGQFTGQ</sequence>
<dbReference type="AlphaFoldDB" id="B2BF95"/>
<reference evidence="1" key="1">
    <citation type="journal article" date="2009" name="J. Biol. Chem.">
        <title>A rat brain bicistronic gene with an internal ribosome entry site codes for a phencyclidine-binding protein with cytotoxic activity.</title>
        <authorList>
            <person name="Hui D."/>
            <person name="Kumar K.N."/>
            <person name="Mach J.R."/>
            <person name="Srinivasan A."/>
            <person name="Pal R."/>
            <person name="Bao X."/>
            <person name="Agbas A."/>
            <person name="Hofner G."/>
            <person name="Wanner K.T."/>
            <person name="Michaelis E.K."/>
        </authorList>
    </citation>
    <scope>NUCLEOTIDE SEQUENCE</scope>
    <source>
        <tissue evidence="1">Brain</tissue>
    </source>
</reference>
<name>B2BF95_RAT</name>
<dbReference type="InParanoid" id="B2BF95"/>
<accession>B2BF95</accession>
<dbReference type="EMBL" id="EF495200">
    <property type="protein sequence ID" value="ABS32293.1"/>
    <property type="molecule type" value="mRNA"/>
</dbReference>
<proteinExistence type="evidence at transcript level"/>
<organism evidence="1">
    <name type="scientific">Rattus norvegicus</name>
    <name type="common">Rat</name>
    <dbReference type="NCBI Taxonomy" id="10116"/>
    <lineage>
        <taxon>Eukaryota</taxon>
        <taxon>Metazoa</taxon>
        <taxon>Chordata</taxon>
        <taxon>Craniata</taxon>
        <taxon>Vertebrata</taxon>
        <taxon>Euteleostomi</taxon>
        <taxon>Mammalia</taxon>
        <taxon>Eutheria</taxon>
        <taxon>Euarchontoglires</taxon>
        <taxon>Glires</taxon>
        <taxon>Rodentia</taxon>
        <taxon>Myomorpha</taxon>
        <taxon>Muroidea</taxon>
        <taxon>Muridae</taxon>
        <taxon>Murinae</taxon>
        <taxon>Rattus</taxon>
    </lineage>
</organism>
<dbReference type="Bgee" id="ENSRNOG00000053025">
    <property type="expression patterns" value="Expressed in quadriceps femoris and 19 other cell types or tissues"/>
</dbReference>
<dbReference type="VEuPathDB" id="HostDB:ENSRNOG00000053025"/>